<accession>A0ABY8WHQ4</accession>
<protein>
    <submittedName>
        <fullName evidence="1">Uncharacterized protein</fullName>
    </submittedName>
</protein>
<evidence type="ECO:0000313" key="1">
    <source>
        <dbReference type="EMBL" id="WIM97027.1"/>
    </source>
</evidence>
<reference evidence="1 2" key="1">
    <citation type="submission" date="2023-06" db="EMBL/GenBank/DDBJ databases">
        <authorList>
            <person name="Yushchuk O."/>
            <person name="Binda E."/>
            <person name="Ruckert-Reed C."/>
            <person name="Fedorenko V."/>
            <person name="Kalinowski J."/>
            <person name="Marinelli F."/>
        </authorList>
    </citation>
    <scope>NUCLEOTIDE SEQUENCE [LARGE SCALE GENOMIC DNA]</scope>
    <source>
        <strain evidence="1 2">NRRL 3884</strain>
    </source>
</reference>
<keyword evidence="2" id="KW-1185">Reference proteome</keyword>
<organism evidence="1 2">
    <name type="scientific">Actinoplanes oblitus</name>
    <dbReference type="NCBI Taxonomy" id="3040509"/>
    <lineage>
        <taxon>Bacteria</taxon>
        <taxon>Bacillati</taxon>
        <taxon>Actinomycetota</taxon>
        <taxon>Actinomycetes</taxon>
        <taxon>Micromonosporales</taxon>
        <taxon>Micromonosporaceae</taxon>
        <taxon>Actinoplanes</taxon>
    </lineage>
</organism>
<dbReference type="Proteomes" id="UP001240150">
    <property type="component" value="Chromosome"/>
</dbReference>
<sequence length="234" mass="24650">MLAVSAAIIAGGPSAVHASSAEEGNATTTITLNDGTVIESNAVAKVIGAENAKLAYQLLRPEEKREFDRFMLPAESFGTSVTEPAVDQAVPQPASDAAPADDVTRSLAGVSALAAKAKKGCWTTKARLGNKAKGGNTLFTYWVVLKWCADGKKITKASIVEADGETSTPGWRYDGVKNKGARVVNTVWARGFAKHKFILGLAGWDVQNVDACVRTFGMNDGSQGVPDKVCSLYD</sequence>
<gene>
    <name evidence="1" type="ORF">ACTOB_000517</name>
</gene>
<evidence type="ECO:0000313" key="2">
    <source>
        <dbReference type="Proteomes" id="UP001240150"/>
    </source>
</evidence>
<dbReference type="RefSeq" id="WP_284918366.1">
    <property type="nucleotide sequence ID" value="NZ_CP126980.1"/>
</dbReference>
<proteinExistence type="predicted"/>
<dbReference type="EMBL" id="CP126980">
    <property type="protein sequence ID" value="WIM97027.1"/>
    <property type="molecule type" value="Genomic_DNA"/>
</dbReference>
<name>A0ABY8WHQ4_9ACTN</name>